<dbReference type="GO" id="GO:0050151">
    <property type="term" value="F:oleate hydratase activity"/>
    <property type="evidence" value="ECO:0007669"/>
    <property type="project" value="InterPro"/>
</dbReference>
<accession>A0A0R1Z639</accession>
<dbReference type="GO" id="GO:0071949">
    <property type="term" value="F:FAD binding"/>
    <property type="evidence" value="ECO:0007669"/>
    <property type="project" value="InterPro"/>
</dbReference>
<dbReference type="EMBL" id="AZGK01000006">
    <property type="protein sequence ID" value="KRM46515.1"/>
    <property type="molecule type" value="Genomic_DNA"/>
</dbReference>
<dbReference type="GO" id="GO:0006631">
    <property type="term" value="P:fatty acid metabolic process"/>
    <property type="evidence" value="ECO:0007669"/>
    <property type="project" value="InterPro"/>
</dbReference>
<protein>
    <submittedName>
        <fullName evidence="1">67 kDa myosin-cross-reactive antigen family protein</fullName>
    </submittedName>
</protein>
<dbReference type="InterPro" id="IPR010354">
    <property type="entry name" value="Oleate_hydratase"/>
</dbReference>
<dbReference type="AlphaFoldDB" id="A0A0R1Z639"/>
<evidence type="ECO:0000313" key="1">
    <source>
        <dbReference type="EMBL" id="KRM46515.1"/>
    </source>
</evidence>
<gene>
    <name evidence="1" type="ORF">FC51_GL002092</name>
</gene>
<dbReference type="PATRIC" id="fig|1423784.4.peg.2134"/>
<dbReference type="Proteomes" id="UP000051957">
    <property type="component" value="Unassembled WGS sequence"/>
</dbReference>
<dbReference type="PANTHER" id="PTHR37417:SF3">
    <property type="entry name" value="MYOSIN-CROSSREACTIVE PROTEIN"/>
    <property type="match status" value="1"/>
</dbReference>
<dbReference type="RefSeq" id="WP_057909747.1">
    <property type="nucleotide sequence ID" value="NZ_AZGK01000006.1"/>
</dbReference>
<dbReference type="InterPro" id="IPR036188">
    <property type="entry name" value="FAD/NAD-bd_sf"/>
</dbReference>
<organism evidence="1 2">
    <name type="scientific">Lentilactobacillus parabuchneri DSM 5707 = NBRC 107865</name>
    <dbReference type="NCBI Taxonomy" id="1423784"/>
    <lineage>
        <taxon>Bacteria</taxon>
        <taxon>Bacillati</taxon>
        <taxon>Bacillota</taxon>
        <taxon>Bacilli</taxon>
        <taxon>Lactobacillales</taxon>
        <taxon>Lactobacillaceae</taxon>
        <taxon>Lentilactobacillus</taxon>
    </lineage>
</organism>
<name>A0A0R1Z639_9LACO</name>
<proteinExistence type="predicted"/>
<comment type="caution">
    <text evidence="1">The sequence shown here is derived from an EMBL/GenBank/DDBJ whole genome shotgun (WGS) entry which is preliminary data.</text>
</comment>
<dbReference type="Gene3D" id="3.50.50.60">
    <property type="entry name" value="FAD/NAD(P)-binding domain"/>
    <property type="match status" value="3"/>
</dbReference>
<reference evidence="1 2" key="1">
    <citation type="journal article" date="2015" name="Genome Announc.">
        <title>Expanding the biotechnology potential of lactobacilli through comparative genomics of 213 strains and associated genera.</title>
        <authorList>
            <person name="Sun Z."/>
            <person name="Harris H.M."/>
            <person name="McCann A."/>
            <person name="Guo C."/>
            <person name="Argimon S."/>
            <person name="Zhang W."/>
            <person name="Yang X."/>
            <person name="Jeffery I.B."/>
            <person name="Cooney J.C."/>
            <person name="Kagawa T.F."/>
            <person name="Liu W."/>
            <person name="Song Y."/>
            <person name="Salvetti E."/>
            <person name="Wrobel A."/>
            <person name="Rasinkangas P."/>
            <person name="Parkhill J."/>
            <person name="Rea M.C."/>
            <person name="O'Sullivan O."/>
            <person name="Ritari J."/>
            <person name="Douillard F.P."/>
            <person name="Paul Ross R."/>
            <person name="Yang R."/>
            <person name="Briner A.E."/>
            <person name="Felis G.E."/>
            <person name="de Vos W.M."/>
            <person name="Barrangou R."/>
            <person name="Klaenhammer T.R."/>
            <person name="Caufield P.W."/>
            <person name="Cui Y."/>
            <person name="Zhang H."/>
            <person name="O'Toole P.W."/>
        </authorList>
    </citation>
    <scope>NUCLEOTIDE SEQUENCE [LARGE SCALE GENOMIC DNA]</scope>
    <source>
        <strain evidence="1 2">DSM 5707</strain>
    </source>
</reference>
<dbReference type="Pfam" id="PF06100">
    <property type="entry name" value="MCRA"/>
    <property type="match status" value="1"/>
</dbReference>
<dbReference type="SUPFAM" id="SSF51905">
    <property type="entry name" value="FAD/NAD(P)-binding domain"/>
    <property type="match status" value="1"/>
</dbReference>
<dbReference type="PANTHER" id="PTHR37417">
    <property type="entry name" value="67 KDA MYOSIN-CROSS-REACTIVE ANTIGEN FAMILY PROTEIN (AFU_ORTHOLOGUE AFUA_5G09970)"/>
    <property type="match status" value="1"/>
</dbReference>
<evidence type="ECO:0000313" key="2">
    <source>
        <dbReference type="Proteomes" id="UP000051957"/>
    </source>
</evidence>
<sequence length="589" mass="66954">MYYSNGNYEAFAKPKKPAGVDNKSAYLIGSGLASLAAAVFMVRDAQVPGKNIHVLEELSLPGGSMDGIYDTNRGYIVRGGREMESHFETLWDLFRSIPSLENPDISVLDEFYWLNKDDPSFSHARAIEKRGQRIPTDGKFTLSRKAIEEITKLVMTPEDQLADMKINDVFTDEFFKSNFWLDWSTMFAFEPWASAIEMRRYLMRFVHHVATLPNMSSLKFTKYNQYESLIKPLVKYLEDRGVSFQFDTTVNNIVVDSSNGQKVATSLDIVEKGEPKTIELSEEDYVFVTNGSITESTTYGSNDEPAPKEHPVGASWQLWENLAKQDPAFGHPKKFYQNIPPANWVISATTTFTDNRVEPYIQRITKKAPHSGQLITSGPVSIRDSNWLMGFTVSRQPHFAQQKPDELVVWTYGLFSDLPGNYIKKKIADCTGIEICEEFLYHIGVPEDQIESIAKDANTVPVHMPYITTYFMPRRAGDRPLVVPEGSKNLAFIGNFSETKRDTVFTTEYSVRTAMEAVYQLFNVDRGVPEVYASSFDVRSILSSIYYLNDEKSLMELPLTAPEKMVVQKLIDHVRGTYLEEILKDQKLI</sequence>
<dbReference type="NCBIfam" id="NF010584">
    <property type="entry name" value="PRK13977.1"/>
    <property type="match status" value="1"/>
</dbReference>